<dbReference type="EMBL" id="NQWH01000022">
    <property type="protein sequence ID" value="PHP26961.1"/>
    <property type="molecule type" value="Genomic_DNA"/>
</dbReference>
<accession>A0A2G1ME13</accession>
<evidence type="ECO:0000313" key="2">
    <source>
        <dbReference type="Proteomes" id="UP000221860"/>
    </source>
</evidence>
<dbReference type="InterPro" id="IPR011049">
    <property type="entry name" value="Serralysin-like_metalloprot_C"/>
</dbReference>
<dbReference type="SUPFAM" id="SSF51120">
    <property type="entry name" value="beta-Roll"/>
    <property type="match status" value="1"/>
</dbReference>
<dbReference type="Proteomes" id="UP000221860">
    <property type="component" value="Unassembled WGS sequence"/>
</dbReference>
<keyword evidence="2" id="KW-1185">Reference proteome</keyword>
<proteinExistence type="predicted"/>
<name>A0A2G1ME13_9RHOB</name>
<evidence type="ECO:0000313" key="1">
    <source>
        <dbReference type="EMBL" id="PHP26961.1"/>
    </source>
</evidence>
<dbReference type="Gene3D" id="2.150.10.10">
    <property type="entry name" value="Serralysin-like metalloprotease, C-terminal"/>
    <property type="match status" value="1"/>
</dbReference>
<comment type="caution">
    <text evidence="1">The sequence shown here is derived from an EMBL/GenBank/DDBJ whole genome shotgun (WGS) entry which is preliminary data.</text>
</comment>
<sequence>MGTDGRDLIVSGAGRFDKMKGDADADRFVFGAETSNGRLDRDKISYYEIGLGEIVLGLKLILAGDGDMVFLKFVDDLADVSFINEGQMVFA</sequence>
<gene>
    <name evidence="1" type="ORF">CJ301_13310</name>
</gene>
<evidence type="ECO:0008006" key="3">
    <source>
        <dbReference type="Google" id="ProtNLM"/>
    </source>
</evidence>
<reference evidence="1 2" key="1">
    <citation type="submission" date="2017-08" db="EMBL/GenBank/DDBJ databases">
        <title>Draft Genome Sequence of Loktanella cinnabarina Strain XM1, Isolated from Coastal Surface Water.</title>
        <authorList>
            <person name="Ma R."/>
            <person name="Wang J."/>
            <person name="Wang Q."/>
            <person name="Ma Z."/>
            <person name="Li J."/>
            <person name="Chen L."/>
        </authorList>
    </citation>
    <scope>NUCLEOTIDE SEQUENCE [LARGE SCALE GENOMIC DNA]</scope>
    <source>
        <strain evidence="1 2">XM1</strain>
    </source>
</reference>
<organism evidence="1 2">
    <name type="scientific">Limimaricola cinnabarinus</name>
    <dbReference type="NCBI Taxonomy" id="1125964"/>
    <lineage>
        <taxon>Bacteria</taxon>
        <taxon>Pseudomonadati</taxon>
        <taxon>Pseudomonadota</taxon>
        <taxon>Alphaproteobacteria</taxon>
        <taxon>Rhodobacterales</taxon>
        <taxon>Paracoccaceae</taxon>
        <taxon>Limimaricola</taxon>
    </lineage>
</organism>
<dbReference type="OrthoDB" id="423072at2"/>
<dbReference type="RefSeq" id="WP_099277878.1">
    <property type="nucleotide sequence ID" value="NZ_KZ304965.1"/>
</dbReference>
<protein>
    <recommendedName>
        <fullName evidence="3">Peptidase M10 serralysin C-terminal domain-containing protein</fullName>
    </recommendedName>
</protein>
<dbReference type="AlphaFoldDB" id="A0A2G1ME13"/>